<dbReference type="Proteomes" id="UP000002729">
    <property type="component" value="Unassembled WGS sequence"/>
</dbReference>
<sequence length="145" mass="15804">MVVWNGSRPSLGVGAASHAPRPPSRRRGAGARLHEIDDFGLSRRARRVEADGVDEERSQLLPWLELGGRGVARGQRVPPHPLYLPVPVPTRSYERRVFARASTLSLRTSQPLGSLHNSAYSRSGGHSKTAIPSQRASKRINLASS</sequence>
<evidence type="ECO:0000313" key="2">
    <source>
        <dbReference type="EMBL" id="EGB05020.1"/>
    </source>
</evidence>
<dbReference type="EMBL" id="GL833145">
    <property type="protein sequence ID" value="EGB05020.1"/>
    <property type="molecule type" value="Genomic_DNA"/>
</dbReference>
<reference evidence="2 3" key="1">
    <citation type="journal article" date="2011" name="Proc. Natl. Acad. Sci. U.S.A.">
        <title>Niche of harmful alga Aureococcus anophagefferens revealed through ecogenomics.</title>
        <authorList>
            <person name="Gobler C.J."/>
            <person name="Berry D.L."/>
            <person name="Dyhrman S.T."/>
            <person name="Wilhelm S.W."/>
            <person name="Salamov A."/>
            <person name="Lobanov A.V."/>
            <person name="Zhang Y."/>
            <person name="Collier J.L."/>
            <person name="Wurch L.L."/>
            <person name="Kustka A.B."/>
            <person name="Dill B.D."/>
            <person name="Shah M."/>
            <person name="VerBerkmoes N.C."/>
            <person name="Kuo A."/>
            <person name="Terry A."/>
            <person name="Pangilinan J."/>
            <person name="Lindquist E.A."/>
            <person name="Lucas S."/>
            <person name="Paulsen I.T."/>
            <person name="Hattenrath-Lehmann T.K."/>
            <person name="Talmage S.C."/>
            <person name="Walker E.A."/>
            <person name="Koch F."/>
            <person name="Burson A.M."/>
            <person name="Marcoval M.A."/>
            <person name="Tang Y.Z."/>
            <person name="Lecleir G.R."/>
            <person name="Coyne K.J."/>
            <person name="Berg G.M."/>
            <person name="Bertrand E.M."/>
            <person name="Saito M.A."/>
            <person name="Gladyshev V.N."/>
            <person name="Grigoriev I.V."/>
        </authorList>
    </citation>
    <scope>NUCLEOTIDE SEQUENCE [LARGE SCALE GENOMIC DNA]</scope>
    <source>
        <strain evidence="3">CCMP 1984</strain>
    </source>
</reference>
<dbReference type="InParanoid" id="F0YIP6"/>
<dbReference type="AlphaFoldDB" id="F0YIP6"/>
<feature type="region of interest" description="Disordered" evidence="1">
    <location>
        <begin position="108"/>
        <end position="145"/>
    </location>
</feature>
<dbReference type="KEGG" id="aaf:AURANDRAFT_66760"/>
<organism evidence="3">
    <name type="scientific">Aureococcus anophagefferens</name>
    <name type="common">Harmful bloom alga</name>
    <dbReference type="NCBI Taxonomy" id="44056"/>
    <lineage>
        <taxon>Eukaryota</taxon>
        <taxon>Sar</taxon>
        <taxon>Stramenopiles</taxon>
        <taxon>Ochrophyta</taxon>
        <taxon>Pelagophyceae</taxon>
        <taxon>Pelagomonadales</taxon>
        <taxon>Pelagomonadaceae</taxon>
        <taxon>Aureococcus</taxon>
    </lineage>
</organism>
<dbReference type="GeneID" id="20225938"/>
<feature type="region of interest" description="Disordered" evidence="1">
    <location>
        <begin position="1"/>
        <end position="32"/>
    </location>
</feature>
<gene>
    <name evidence="2" type="ORF">AURANDRAFT_66760</name>
</gene>
<keyword evidence="3" id="KW-1185">Reference proteome</keyword>
<evidence type="ECO:0000313" key="3">
    <source>
        <dbReference type="Proteomes" id="UP000002729"/>
    </source>
</evidence>
<protein>
    <submittedName>
        <fullName evidence="2">Uncharacterized protein</fullName>
    </submittedName>
</protein>
<dbReference type="RefSeq" id="XP_009040371.1">
    <property type="nucleotide sequence ID" value="XM_009042123.1"/>
</dbReference>
<proteinExistence type="predicted"/>
<feature type="compositionally biased region" description="Polar residues" evidence="1">
    <location>
        <begin position="108"/>
        <end position="135"/>
    </location>
</feature>
<name>F0YIP6_AURAN</name>
<evidence type="ECO:0000256" key="1">
    <source>
        <dbReference type="SAM" id="MobiDB-lite"/>
    </source>
</evidence>
<accession>F0YIP6</accession>